<dbReference type="PATRIC" id="fig|45065.4.peg.1268"/>
<evidence type="ECO:0000313" key="1">
    <source>
        <dbReference type="EMBL" id="KTC99688.1"/>
    </source>
</evidence>
<dbReference type="AlphaFoldDB" id="A0A0W0TWF4"/>
<reference evidence="1 2" key="1">
    <citation type="submission" date="2015-11" db="EMBL/GenBank/DDBJ databases">
        <title>Genomic analysis of 38 Legionella species identifies large and diverse effector repertoires.</title>
        <authorList>
            <person name="Burstein D."/>
            <person name="Amaro F."/>
            <person name="Zusman T."/>
            <person name="Lifshitz Z."/>
            <person name="Cohen O."/>
            <person name="Gilbert J.A."/>
            <person name="Pupko T."/>
            <person name="Shuman H.A."/>
            <person name="Segal G."/>
        </authorList>
    </citation>
    <scope>NUCLEOTIDE SEQUENCE [LARGE SCALE GENOMIC DNA]</scope>
    <source>
        <strain evidence="1 2">ATCC 49504</strain>
    </source>
</reference>
<comment type="caution">
    <text evidence="1">The sequence shown here is derived from an EMBL/GenBank/DDBJ whole genome shotgun (WGS) entry which is preliminary data.</text>
</comment>
<name>A0A0W0TWF4_9GAMM</name>
<evidence type="ECO:0000313" key="2">
    <source>
        <dbReference type="Proteomes" id="UP000054785"/>
    </source>
</evidence>
<accession>A0A0W0TWF4</accession>
<dbReference type="RefSeq" id="WP_028386912.1">
    <property type="nucleotide sequence ID" value="NZ_CAAAHN010000007.1"/>
</dbReference>
<gene>
    <name evidence="1" type="ORF">Lgee_1180</name>
</gene>
<protein>
    <submittedName>
        <fullName evidence="1">Uncharacterized protein</fullName>
    </submittedName>
</protein>
<dbReference type="EMBL" id="LNYC01000044">
    <property type="protein sequence ID" value="KTC99688.1"/>
    <property type="molecule type" value="Genomic_DNA"/>
</dbReference>
<sequence>MNKLLIGVLTGSIFSSVALSSPCDKLSLSISGPSHYQYTLNLSKGTVNKKKNGDKVISNKIINPTGDFYKVFSGKGTRGNVRGVLHITNLDSNSTVSFSFDYIAHGSSCFIYPKTDYREKDNFVVFSTGVNDSFLKFQIKEYR</sequence>
<keyword evidence="2" id="KW-1185">Reference proteome</keyword>
<proteinExistence type="predicted"/>
<organism evidence="1 2">
    <name type="scientific">Legionella geestiana</name>
    <dbReference type="NCBI Taxonomy" id="45065"/>
    <lineage>
        <taxon>Bacteria</taxon>
        <taxon>Pseudomonadati</taxon>
        <taxon>Pseudomonadota</taxon>
        <taxon>Gammaproteobacteria</taxon>
        <taxon>Legionellales</taxon>
        <taxon>Legionellaceae</taxon>
        <taxon>Legionella</taxon>
    </lineage>
</organism>
<dbReference type="Proteomes" id="UP000054785">
    <property type="component" value="Unassembled WGS sequence"/>
</dbReference>